<evidence type="ECO:0000256" key="12">
    <source>
        <dbReference type="ARBA" id="ARBA00067018"/>
    </source>
</evidence>
<evidence type="ECO:0000256" key="13">
    <source>
        <dbReference type="ARBA" id="ARBA00072132"/>
    </source>
</evidence>
<dbReference type="Proteomes" id="UP001178507">
    <property type="component" value="Unassembled WGS sequence"/>
</dbReference>
<dbReference type="GO" id="GO:0051539">
    <property type="term" value="F:4 iron, 4 sulfur cluster binding"/>
    <property type="evidence" value="ECO:0007669"/>
    <property type="project" value="UniProtKB-KW"/>
</dbReference>
<dbReference type="InterPro" id="IPR018247">
    <property type="entry name" value="EF_Hand_1_Ca_BS"/>
</dbReference>
<feature type="domain" description="PH" evidence="16">
    <location>
        <begin position="942"/>
        <end position="1034"/>
    </location>
</feature>
<feature type="domain" description="PH" evidence="16">
    <location>
        <begin position="706"/>
        <end position="794"/>
    </location>
</feature>
<proteinExistence type="inferred from homology"/>
<keyword evidence="8" id="KW-0414">Isoprene biosynthesis</keyword>
<comment type="caution">
    <text evidence="18">The sequence shown here is derived from an EMBL/GenBank/DDBJ whole genome shotgun (WGS) entry which is preliminary data.</text>
</comment>
<evidence type="ECO:0000256" key="5">
    <source>
        <dbReference type="ARBA" id="ARBA00023002"/>
    </source>
</evidence>
<reference evidence="18" key="1">
    <citation type="submission" date="2023-08" db="EMBL/GenBank/DDBJ databases">
        <authorList>
            <person name="Chen Y."/>
            <person name="Shah S."/>
            <person name="Dougan E. K."/>
            <person name="Thang M."/>
            <person name="Chan C."/>
        </authorList>
    </citation>
    <scope>NUCLEOTIDE SEQUENCE</scope>
</reference>
<dbReference type="EC" id="1.17.7.1" evidence="12"/>
<keyword evidence="3" id="KW-0479">Metal-binding</keyword>
<comment type="cofactor">
    <cofactor evidence="1">
        <name>[4Fe-4S] cluster</name>
        <dbReference type="ChEBI" id="CHEBI:49883"/>
    </cofactor>
</comment>
<evidence type="ECO:0000256" key="15">
    <source>
        <dbReference type="SAM" id="MobiDB-lite"/>
    </source>
</evidence>
<evidence type="ECO:0000256" key="11">
    <source>
        <dbReference type="ARBA" id="ARBA00061554"/>
    </source>
</evidence>
<evidence type="ECO:0000256" key="6">
    <source>
        <dbReference type="ARBA" id="ARBA00023004"/>
    </source>
</evidence>
<keyword evidence="19" id="KW-1185">Reference proteome</keyword>
<dbReference type="GO" id="GO:0005509">
    <property type="term" value="F:calcium ion binding"/>
    <property type="evidence" value="ECO:0007669"/>
    <property type="project" value="InterPro"/>
</dbReference>
<dbReference type="InterPro" id="IPR011005">
    <property type="entry name" value="Dihydropteroate_synth-like_sf"/>
</dbReference>
<keyword evidence="6" id="KW-0408">Iron</keyword>
<dbReference type="EMBL" id="CAUJNA010003503">
    <property type="protein sequence ID" value="CAJ1403603.1"/>
    <property type="molecule type" value="Genomic_DNA"/>
</dbReference>
<dbReference type="PANTHER" id="PTHR30454">
    <property type="entry name" value="4-HYDROXY-3-METHYLBUT-2-EN-1-YL DIPHOSPHATE SYNTHASE"/>
    <property type="match status" value="1"/>
</dbReference>
<comment type="pathway">
    <text evidence="10">Isoprenoid biosynthesis; isopentenyl diphosphate biosynthesis via DXP pathway; isopentenyl diphosphate from 1-deoxy-D-xylulose 5-phosphate: step 5/6.</text>
</comment>
<dbReference type="Gene3D" id="1.10.238.10">
    <property type="entry name" value="EF-hand"/>
    <property type="match status" value="1"/>
</dbReference>
<dbReference type="GO" id="GO:0016114">
    <property type="term" value="P:terpenoid biosynthetic process"/>
    <property type="evidence" value="ECO:0007669"/>
    <property type="project" value="InterPro"/>
</dbReference>
<dbReference type="GO" id="GO:0019288">
    <property type="term" value="P:isopentenyl diphosphate biosynthetic process, methylerythritol 4-phosphate pathway"/>
    <property type="evidence" value="ECO:0007669"/>
    <property type="project" value="TreeGrafter"/>
</dbReference>
<keyword evidence="7" id="KW-0411">Iron-sulfur</keyword>
<comment type="catalytic activity">
    <reaction evidence="9">
        <text>(2E)-4-hydroxy-3-methylbut-2-enyl diphosphate + 2 oxidized [2Fe-2S]-[ferredoxin] + H2O = 2-C-methyl-D-erythritol 2,4-cyclic diphosphate + 2 reduced [2Fe-2S]-[ferredoxin] + H(+)</text>
        <dbReference type="Rhea" id="RHEA:26119"/>
        <dbReference type="Rhea" id="RHEA-COMP:10000"/>
        <dbReference type="Rhea" id="RHEA-COMP:10001"/>
        <dbReference type="ChEBI" id="CHEBI:15377"/>
        <dbReference type="ChEBI" id="CHEBI:15378"/>
        <dbReference type="ChEBI" id="CHEBI:33737"/>
        <dbReference type="ChEBI" id="CHEBI:33738"/>
        <dbReference type="ChEBI" id="CHEBI:58483"/>
        <dbReference type="ChEBI" id="CHEBI:128753"/>
        <dbReference type="EC" id="1.17.7.1"/>
    </reaction>
</comment>
<evidence type="ECO:0000256" key="4">
    <source>
        <dbReference type="ARBA" id="ARBA00022837"/>
    </source>
</evidence>
<dbReference type="SUPFAM" id="SSF47473">
    <property type="entry name" value="EF-hand"/>
    <property type="match status" value="1"/>
</dbReference>
<feature type="domain" description="PH" evidence="16">
    <location>
        <begin position="805"/>
        <end position="901"/>
    </location>
</feature>
<dbReference type="FunFam" id="3.30.413.10:FF:000006">
    <property type="entry name" value="4-hydroxy-3-methylbut-2-en-1-yl diphosphate synthase (flavodoxin)"/>
    <property type="match status" value="1"/>
</dbReference>
<dbReference type="InterPro" id="IPR004588">
    <property type="entry name" value="IspG_bac-typ"/>
</dbReference>
<dbReference type="PANTHER" id="PTHR30454:SF0">
    <property type="entry name" value="4-HYDROXY-3-METHYLBUT-2-EN-1-YL DIPHOSPHATE SYNTHASE (FERREDOXIN), CHLOROPLASTIC"/>
    <property type="match status" value="1"/>
</dbReference>
<evidence type="ECO:0000259" key="17">
    <source>
        <dbReference type="PROSITE" id="PS50222"/>
    </source>
</evidence>
<dbReference type="InterPro" id="IPR045854">
    <property type="entry name" value="NO2/SO3_Rdtase_4Fe4S_sf"/>
</dbReference>
<dbReference type="GO" id="GO:0046429">
    <property type="term" value="F:4-hydroxy-3-methylbut-2-en-1-yl diphosphate synthase activity (ferredoxin)"/>
    <property type="evidence" value="ECO:0007669"/>
    <property type="project" value="UniProtKB-EC"/>
</dbReference>
<keyword evidence="4" id="KW-0106">Calcium</keyword>
<dbReference type="PROSITE" id="PS00018">
    <property type="entry name" value="EF_HAND_1"/>
    <property type="match status" value="1"/>
</dbReference>
<evidence type="ECO:0000259" key="16">
    <source>
        <dbReference type="PROSITE" id="PS50003"/>
    </source>
</evidence>
<dbReference type="Gene3D" id="3.30.413.10">
    <property type="entry name" value="Sulfite Reductase Hemoprotein, domain 1"/>
    <property type="match status" value="1"/>
</dbReference>
<dbReference type="Pfam" id="PF13202">
    <property type="entry name" value="EF-hand_5"/>
    <property type="match status" value="1"/>
</dbReference>
<dbReference type="HAMAP" id="MF_00159">
    <property type="entry name" value="IspG"/>
    <property type="match status" value="1"/>
</dbReference>
<dbReference type="NCBIfam" id="TIGR00612">
    <property type="entry name" value="ispG_gcpE"/>
    <property type="match status" value="1"/>
</dbReference>
<dbReference type="InterPro" id="IPR011992">
    <property type="entry name" value="EF-hand-dom_pair"/>
</dbReference>
<dbReference type="PROSITE" id="PS50003">
    <property type="entry name" value="PH_DOMAIN"/>
    <property type="match status" value="3"/>
</dbReference>
<dbReference type="Gene3D" id="3.20.20.20">
    <property type="entry name" value="Dihydropteroate synthase-like"/>
    <property type="match status" value="1"/>
</dbReference>
<dbReference type="SUPFAM" id="SSF50729">
    <property type="entry name" value="PH domain-like"/>
    <property type="match status" value="2"/>
</dbReference>
<organism evidence="18 19">
    <name type="scientific">Effrenium voratum</name>
    <dbReference type="NCBI Taxonomy" id="2562239"/>
    <lineage>
        <taxon>Eukaryota</taxon>
        <taxon>Sar</taxon>
        <taxon>Alveolata</taxon>
        <taxon>Dinophyceae</taxon>
        <taxon>Suessiales</taxon>
        <taxon>Symbiodiniaceae</taxon>
        <taxon>Effrenium</taxon>
    </lineage>
</organism>
<evidence type="ECO:0000256" key="8">
    <source>
        <dbReference type="ARBA" id="ARBA00023229"/>
    </source>
</evidence>
<evidence type="ECO:0000313" key="19">
    <source>
        <dbReference type="Proteomes" id="UP001178507"/>
    </source>
</evidence>
<dbReference type="Pfam" id="PF04551">
    <property type="entry name" value="GcpE"/>
    <property type="match status" value="1"/>
</dbReference>
<name>A0AA36JEN4_9DINO</name>
<evidence type="ECO:0000256" key="1">
    <source>
        <dbReference type="ARBA" id="ARBA00001966"/>
    </source>
</evidence>
<feature type="region of interest" description="Disordered" evidence="15">
    <location>
        <begin position="920"/>
        <end position="939"/>
    </location>
</feature>
<dbReference type="InterPro" id="IPR011993">
    <property type="entry name" value="PH-like_dom_sf"/>
</dbReference>
<evidence type="ECO:0000313" key="18">
    <source>
        <dbReference type="EMBL" id="CAJ1403603.1"/>
    </source>
</evidence>
<dbReference type="SUPFAM" id="SSF56014">
    <property type="entry name" value="Nitrite and sulphite reductase 4Fe-4S domain-like"/>
    <property type="match status" value="1"/>
</dbReference>
<sequence>MPAGVYCEAAEKCLRRKTRTVYVGEVPVGSEHPIATQTMTTTLTSDVDATVAQVKKCADMGIDIVRVTVQGMKEAKACEHIKNKLLEDGYKTPIVADIHFTPKVALVCADFVDKVRVNPGNFTEGRKSFDTIDELSEEDVNEAREAIEEALTPLVLKLKEQNKSMRIGVNHGSLSERILFQYGDSPEGMVASAIEFGEVCRKNDFHNFIFSMKSSNPQVMVNAYRQLAREMYKLGWDYPLHLGVTEAGGGADGRIKSAVGIGALLQDGLGDTIRVSLTEDPEFEAKPCIALRGVAERSLGQGVEPFEEHTKRREGVFSRRDCDFPLDIPLNVDGSVLTSMTVKELAGLDTAALCDRLGLRLRADGDVQKDWKSVDVVVLDGMVTPNVGVKLKTLLDVPTGVLCKAGPNVPEGATVMMSAEDAAGGRRMMPERLGGYALLFTGKESQETMKAALEKSSPRMLLLKPAIRDGRTFLARRFFVNVMQCKSRVPAMLWFDYAKEDGKDQDDIVVEAAADFGSLFVDGMGEGLLWDAEELSADELRESSFNLLQASRMRISKTEFISCPSCGRTLFDLQSTTAKIQERTGHLPGVRVAIMGCIVNGPGEMADADFGYVGSGIGKVDLYVKYDCVKKAIPSENAVEALVDLIKEHGRWTDPADLEDVEAEASCLGAGVKRSEQWQCCDLDSASMLGKVDAIDCEMATEEILRQETLGVLKKKSIQNRFFVLYKDRLDYHTSEEELKPDQPRGRLSLNEVERLEAQEDGFTLMLLGGQSLTLKMSEGSLQQWLSTLRPLLKASAAGEAATAKIVHFGYLTVERKGKAISPFFVLRPDSLDRHESQADFEKGQAPRGQQLLSEIERFVVKDLRFVVEVRNQSKPFELRLDEDKALDFKEWTKAFHKVLFPSLGDNFVVAAGPPLAPSLPSDAGHTSASASSKTTPREAPPLLCEGYLMIQKKDREESRYCVLRSNSFEYFINEKEYRAGAAARCRALMEDITAFEVENDVMVVKLGDKSLQMRATSEEELSRWRTAWETDPEDAQATVSTPARPEEKVSEQLCCGRFYFRQGDVEAYQAASQEWLPAVSTGSKEERQLIWLEDGSFQELPAEHVRQSQIKAQLVTLVLRQDSLEIFEAGSSDPSADATGTPIKRLLVDEIEDLEVEEENNRFVIFLPKHWKFELSSPIGKSLDEWYTELTKVFEEIDSQVSRASIREAKDIEEEPDAEVASLARDLMQAVKTVNAMLKTQRVVKEKEVNNVPDLFKALDQADAGEIPPADFAEALKGLNIGLSQDQLDEMVLAMDMGNAGGITLPELEQVLQMDEKASVLVAKKVREKKAEKPEVQVQEKELRSISSVRFSDIDMNHDGVISKEEFEKFQSDLLAKAEPVARPLPGEMEDDILQQPSSPSRPARNRAIFSGAVDVDGEKRHGVLYPDRLAFFENAEDIVYADPVRTVSLRDMQSVKVTAGTFDIQAGTSLVRVRIRQDFEKWQSSLEEVVAPTFEKKGNRKMVEWVNLRPPIDSPVQLPKPGVTKPMHHGPLKVARDDGSEQVRYFLVYSDRFEYFADAASAQRGDEGDVVHAMDVKAVRVVEDAFIFELRDASLEVRVPVGEDMEIWVVAFQLLFHPQNEASQTPNNVDDVTRNILNRRSPFHKDVRLEKSKFDNTEIAGEVQDEHIQHWIQTLPEKVVHWGLLGFQHQQRLVVRLSILFKDRLDSWSSAQKASFGFKEDSRILMSSIRGVETVSGGLILNLGGKKVGIHVGDNEHLHHWSSALLSILAPNKAEHQSRDISSPENRRARSETPRATPRKGRDWVPEVAFKSTKSIQAGGQIRSAKMSQPRVTIVGRGAVDLGHLQKEQDLKRFCINTHKGASEALEVLHGKQGKFLAMSYHPGARRHVQSDISEKPYTRSLALALVRAACSQRRIDRPAWLQAARQLGRTLGA</sequence>
<feature type="domain" description="EF-hand" evidence="17">
    <location>
        <begin position="1352"/>
        <end position="1378"/>
    </location>
</feature>
<evidence type="ECO:0000256" key="10">
    <source>
        <dbReference type="ARBA" id="ARBA00060620"/>
    </source>
</evidence>
<dbReference type="FunFam" id="3.20.20.20:FF:000005">
    <property type="entry name" value="4-hydroxy-3-methylbut-2-en-1-yl diphosphate synthase (flavodoxin)"/>
    <property type="match status" value="1"/>
</dbReference>
<dbReference type="InterPro" id="IPR058579">
    <property type="entry name" value="IspG_C"/>
</dbReference>
<evidence type="ECO:0000256" key="7">
    <source>
        <dbReference type="ARBA" id="ARBA00023014"/>
    </source>
</evidence>
<dbReference type="PROSITE" id="PS50222">
    <property type="entry name" value="EF_HAND_2"/>
    <property type="match status" value="1"/>
</dbReference>
<dbReference type="InterPro" id="IPR058578">
    <property type="entry name" value="IspG_TIM"/>
</dbReference>
<dbReference type="SMART" id="SM00233">
    <property type="entry name" value="PH"/>
    <property type="match status" value="6"/>
</dbReference>
<keyword evidence="2" id="KW-0004">4Fe-4S</keyword>
<dbReference type="Pfam" id="PF26540">
    <property type="entry name" value="GcpE_C"/>
    <property type="match status" value="1"/>
</dbReference>
<evidence type="ECO:0000256" key="9">
    <source>
        <dbReference type="ARBA" id="ARBA00051119"/>
    </source>
</evidence>
<protein>
    <recommendedName>
        <fullName evidence="13">4-hydroxy-3-methylbut-2-en-1-yl diphosphate synthase (ferredoxin), chloroplastic</fullName>
        <ecNumber evidence="12">1.17.7.1</ecNumber>
    </recommendedName>
    <alternativeName>
        <fullName evidence="14">1-hydroxy-2-methyl-2-(E)-butenyl 4-diphosphate synthase</fullName>
    </alternativeName>
</protein>
<evidence type="ECO:0000256" key="14">
    <source>
        <dbReference type="ARBA" id="ARBA00083306"/>
    </source>
</evidence>
<evidence type="ECO:0000256" key="2">
    <source>
        <dbReference type="ARBA" id="ARBA00022485"/>
    </source>
</evidence>
<accession>A0AA36JEN4</accession>
<evidence type="ECO:0000256" key="3">
    <source>
        <dbReference type="ARBA" id="ARBA00022723"/>
    </source>
</evidence>
<dbReference type="InterPro" id="IPR001849">
    <property type="entry name" value="PH_domain"/>
</dbReference>
<keyword evidence="5" id="KW-0560">Oxidoreductase</keyword>
<dbReference type="Gene3D" id="2.30.29.30">
    <property type="entry name" value="Pleckstrin-homology domain (PH domain)/Phosphotyrosine-binding domain (PTB)"/>
    <property type="match status" value="1"/>
</dbReference>
<dbReference type="InterPro" id="IPR002048">
    <property type="entry name" value="EF_hand_dom"/>
</dbReference>
<comment type="similarity">
    <text evidence="11">Belongs to the IspG family.</text>
</comment>
<feature type="region of interest" description="Disordered" evidence="15">
    <location>
        <begin position="1778"/>
        <end position="1805"/>
    </location>
</feature>
<gene>
    <name evidence="18" type="ORF">EVOR1521_LOCUS26244</name>
</gene>